<dbReference type="EMBL" id="VDEP01000409">
    <property type="protein sequence ID" value="KAA1087786.1"/>
    <property type="molecule type" value="Genomic_DNA"/>
</dbReference>
<sequence length="160" mass="18331">MTAAGPIFLPDTTKKPPRHPVLPIPYKIHKAKSPPSRAWNQPLASLHAPCDAAGAELFRPYNHVSMMSTEEVALSVKEPANYAILDSAKNFRVELQIIRRLVRTHNQIRRARARIIHRPGLNSTTYLTEVLLRRIQAEVRRLERRVYDLAPDELIEIYDP</sequence>
<organism evidence="1 2">
    <name type="scientific">Puccinia graminis f. sp. tritici</name>
    <dbReference type="NCBI Taxonomy" id="56615"/>
    <lineage>
        <taxon>Eukaryota</taxon>
        <taxon>Fungi</taxon>
        <taxon>Dikarya</taxon>
        <taxon>Basidiomycota</taxon>
        <taxon>Pucciniomycotina</taxon>
        <taxon>Pucciniomycetes</taxon>
        <taxon>Pucciniales</taxon>
        <taxon>Pucciniaceae</taxon>
        <taxon>Puccinia</taxon>
    </lineage>
</organism>
<gene>
    <name evidence="1" type="ORF">PGTUg99_001139</name>
</gene>
<name>A0A5B0NGR4_PUCGR</name>
<dbReference type="AlphaFoldDB" id="A0A5B0NGR4"/>
<accession>A0A5B0NGR4</accession>
<dbReference type="Proteomes" id="UP000325313">
    <property type="component" value="Unassembled WGS sequence"/>
</dbReference>
<evidence type="ECO:0000313" key="2">
    <source>
        <dbReference type="Proteomes" id="UP000325313"/>
    </source>
</evidence>
<proteinExistence type="predicted"/>
<reference evidence="1 2" key="1">
    <citation type="submission" date="2019-05" db="EMBL/GenBank/DDBJ databases">
        <title>Emergence of the Ug99 lineage of the wheat stem rust pathogen through somatic hybridization.</title>
        <authorList>
            <person name="Li F."/>
            <person name="Upadhyaya N.M."/>
            <person name="Sperschneider J."/>
            <person name="Matny O."/>
            <person name="Nguyen-Phuc H."/>
            <person name="Mago R."/>
            <person name="Raley C."/>
            <person name="Miller M.E."/>
            <person name="Silverstein K.A.T."/>
            <person name="Henningsen E."/>
            <person name="Hirsch C.D."/>
            <person name="Visser B."/>
            <person name="Pretorius Z.A."/>
            <person name="Steffenson B.J."/>
            <person name="Schwessinger B."/>
            <person name="Dodds P.N."/>
            <person name="Figueroa M."/>
        </authorList>
    </citation>
    <scope>NUCLEOTIDE SEQUENCE [LARGE SCALE GENOMIC DNA]</scope>
    <source>
        <strain evidence="1 2">Ug99</strain>
    </source>
</reference>
<comment type="caution">
    <text evidence="1">The sequence shown here is derived from an EMBL/GenBank/DDBJ whole genome shotgun (WGS) entry which is preliminary data.</text>
</comment>
<evidence type="ECO:0000313" key="1">
    <source>
        <dbReference type="EMBL" id="KAA1087786.1"/>
    </source>
</evidence>
<protein>
    <submittedName>
        <fullName evidence="1">Uncharacterized protein</fullName>
    </submittedName>
</protein>